<dbReference type="eggNOG" id="ENOG502SYSC">
    <property type="taxonomic scope" value="Eukaryota"/>
</dbReference>
<feature type="chain" id="PRO_5036447014" evidence="6">
    <location>
        <begin position="23"/>
        <end position="126"/>
    </location>
</feature>
<reference evidence="7" key="1">
    <citation type="journal article" date="2013" name="Genome Biol.">
        <title>Reference genomes and transcriptomes of Nicotiana sylvestris and Nicotiana tomentosiformis.</title>
        <authorList>
            <person name="Sierro N."/>
            <person name="Battey J.N."/>
            <person name="Ouadi S."/>
            <person name="Bovet L."/>
            <person name="Goepfert S."/>
            <person name="Bakaher N."/>
            <person name="Peitsch M.C."/>
            <person name="Ivanov N.V."/>
        </authorList>
    </citation>
    <scope>NUCLEOTIDE SEQUENCE [LARGE SCALE GENOMIC DNA]</scope>
</reference>
<evidence type="ECO:0000256" key="2">
    <source>
        <dbReference type="ARBA" id="ARBA00005581"/>
    </source>
</evidence>
<gene>
    <name evidence="8" type="primary">LOC104240746</name>
</gene>
<dbReference type="AlphaFoldDB" id="A0A1U7XSL8"/>
<proteinExistence type="inferred from homology"/>
<comment type="similarity">
    <text evidence="2">Belongs to the plant self-incompatibility (S1) protein family.</text>
</comment>
<evidence type="ECO:0000256" key="6">
    <source>
        <dbReference type="SAM" id="SignalP"/>
    </source>
</evidence>
<protein>
    <submittedName>
        <fullName evidence="8">Uncharacterized protein LOC104240746</fullName>
    </submittedName>
</protein>
<feature type="signal peptide" evidence="6">
    <location>
        <begin position="1"/>
        <end position="22"/>
    </location>
</feature>
<dbReference type="GO" id="GO:0005576">
    <property type="term" value="C:extracellular region"/>
    <property type="evidence" value="ECO:0007669"/>
    <property type="project" value="UniProtKB-SubCell"/>
</dbReference>
<comment type="subcellular location">
    <subcellularLocation>
        <location evidence="1">Secreted</location>
    </subcellularLocation>
</comment>
<evidence type="ECO:0000256" key="5">
    <source>
        <dbReference type="ARBA" id="ARBA00022729"/>
    </source>
</evidence>
<sequence>MNSFKFYLPILVLLQILTTSLATIYQVEVGSQMAFPLSIQCTAQGHNISKSSVGTGLVFTFPIDTNAANPTASCQLSSGTLHGNFVLFDPSIDQNRCANASCKWSIDGDGIYLFTNDEMTLIFKWP</sequence>
<dbReference type="Pfam" id="PF05938">
    <property type="entry name" value="Self-incomp_S1"/>
    <property type="match status" value="1"/>
</dbReference>
<dbReference type="GO" id="GO:0060320">
    <property type="term" value="P:rejection of self pollen"/>
    <property type="evidence" value="ECO:0007669"/>
    <property type="project" value="UniProtKB-KW"/>
</dbReference>
<evidence type="ECO:0000256" key="1">
    <source>
        <dbReference type="ARBA" id="ARBA00004613"/>
    </source>
</evidence>
<keyword evidence="4" id="KW-0964">Secreted</keyword>
<name>A0A1U7XSL8_NICSY</name>
<organism evidence="7 8">
    <name type="scientific">Nicotiana sylvestris</name>
    <name type="common">Wood tobacco</name>
    <name type="synonym">South American tobacco</name>
    <dbReference type="NCBI Taxonomy" id="4096"/>
    <lineage>
        <taxon>Eukaryota</taxon>
        <taxon>Viridiplantae</taxon>
        <taxon>Streptophyta</taxon>
        <taxon>Embryophyta</taxon>
        <taxon>Tracheophyta</taxon>
        <taxon>Spermatophyta</taxon>
        <taxon>Magnoliopsida</taxon>
        <taxon>eudicotyledons</taxon>
        <taxon>Gunneridae</taxon>
        <taxon>Pentapetalae</taxon>
        <taxon>asterids</taxon>
        <taxon>lamiids</taxon>
        <taxon>Solanales</taxon>
        <taxon>Solanaceae</taxon>
        <taxon>Nicotianoideae</taxon>
        <taxon>Nicotianeae</taxon>
        <taxon>Nicotiana</taxon>
    </lineage>
</organism>
<accession>A0A1U7XSL8</accession>
<dbReference type="Proteomes" id="UP000189701">
    <property type="component" value="Unplaced"/>
</dbReference>
<keyword evidence="5 6" id="KW-0732">Signal</keyword>
<evidence type="ECO:0000313" key="8">
    <source>
        <dbReference type="RefSeq" id="XP_009793928.1"/>
    </source>
</evidence>
<reference evidence="8" key="2">
    <citation type="submission" date="2025-08" db="UniProtKB">
        <authorList>
            <consortium name="RefSeq"/>
        </authorList>
    </citation>
    <scope>IDENTIFICATION</scope>
    <source>
        <tissue evidence="8">Leaf</tissue>
    </source>
</reference>
<evidence type="ECO:0000256" key="3">
    <source>
        <dbReference type="ARBA" id="ARBA00022471"/>
    </source>
</evidence>
<evidence type="ECO:0000256" key="4">
    <source>
        <dbReference type="ARBA" id="ARBA00022525"/>
    </source>
</evidence>
<dbReference type="RefSeq" id="XP_009793928.1">
    <property type="nucleotide sequence ID" value="XM_009795626.1"/>
</dbReference>
<keyword evidence="3" id="KW-0713">Self-incompatibility</keyword>
<dbReference type="InterPro" id="IPR010264">
    <property type="entry name" value="Self-incomp_S1"/>
</dbReference>
<keyword evidence="7" id="KW-1185">Reference proteome</keyword>
<evidence type="ECO:0000313" key="7">
    <source>
        <dbReference type="Proteomes" id="UP000189701"/>
    </source>
</evidence>